<dbReference type="OrthoDB" id="103324at2"/>
<dbReference type="Proteomes" id="UP000003959">
    <property type="component" value="Unassembled WGS sequence"/>
</dbReference>
<dbReference type="GO" id="GO:0050660">
    <property type="term" value="F:flavin adenine dinucleotide binding"/>
    <property type="evidence" value="ECO:0007669"/>
    <property type="project" value="InterPro"/>
</dbReference>
<dbReference type="InterPro" id="IPR006076">
    <property type="entry name" value="FAD-dep_OxRdtase"/>
</dbReference>
<feature type="domain" description="FAD dependent oxidoreductase" evidence="5">
    <location>
        <begin position="13"/>
        <end position="338"/>
    </location>
</feature>
<accession>F4XZ20</accession>
<dbReference type="AlphaFoldDB" id="F4XZ20"/>
<reference evidence="7" key="1">
    <citation type="journal article" date="2011" name="Proc. Natl. Acad. Sci. U.S.A.">
        <title>Genomic insights into the physiology and ecology of the marine filamentous cyanobacterium Lyngbya majuscula.</title>
        <authorList>
            <person name="Jones A.C."/>
            <person name="Monroe E.A."/>
            <person name="Podell S."/>
            <person name="Hess W.R."/>
            <person name="Klages S."/>
            <person name="Esquenazi E."/>
            <person name="Niessen S."/>
            <person name="Hoover H."/>
            <person name="Rothmann M."/>
            <person name="Lasken R.S."/>
            <person name="Yates J.R.III."/>
            <person name="Reinhardt R."/>
            <person name="Kube M."/>
            <person name="Burkart M.D."/>
            <person name="Allen E.E."/>
            <person name="Dorrestein P.C."/>
            <person name="Gerwick W.H."/>
            <person name="Gerwick L."/>
        </authorList>
    </citation>
    <scope>NUCLEOTIDE SEQUENCE [LARGE SCALE GENOMIC DNA]</scope>
    <source>
        <strain evidence="7">3L</strain>
    </source>
</reference>
<proteinExistence type="predicted"/>
<keyword evidence="2" id="KW-0285">Flavoprotein</keyword>
<organism evidence="6 7">
    <name type="scientific">Moorena producens 3L</name>
    <dbReference type="NCBI Taxonomy" id="489825"/>
    <lineage>
        <taxon>Bacteria</taxon>
        <taxon>Bacillati</taxon>
        <taxon>Cyanobacteriota</taxon>
        <taxon>Cyanophyceae</taxon>
        <taxon>Coleofasciculales</taxon>
        <taxon>Coleofasciculaceae</taxon>
        <taxon>Moorena</taxon>
    </lineage>
</organism>
<evidence type="ECO:0000313" key="6">
    <source>
        <dbReference type="EMBL" id="EGJ30172.1"/>
    </source>
</evidence>
<dbReference type="Gene3D" id="3.50.50.60">
    <property type="entry name" value="FAD/NAD(P)-binding domain"/>
    <property type="match status" value="1"/>
</dbReference>
<keyword evidence="7" id="KW-1185">Reference proteome</keyword>
<evidence type="ECO:0000259" key="5">
    <source>
        <dbReference type="Pfam" id="PF01266"/>
    </source>
</evidence>
<evidence type="ECO:0000256" key="2">
    <source>
        <dbReference type="ARBA" id="ARBA00022630"/>
    </source>
</evidence>
<dbReference type="GO" id="GO:0008115">
    <property type="term" value="F:sarcosine oxidase activity"/>
    <property type="evidence" value="ECO:0007669"/>
    <property type="project" value="TreeGrafter"/>
</dbReference>
<keyword evidence="4" id="KW-0560">Oxidoreductase</keyword>
<dbReference type="InterPro" id="IPR045170">
    <property type="entry name" value="MTOX"/>
</dbReference>
<dbReference type="InterPro" id="IPR036188">
    <property type="entry name" value="FAD/NAD-bd_sf"/>
</dbReference>
<dbReference type="HOGENOM" id="CLU_778052_0_0_3"/>
<evidence type="ECO:0000313" key="7">
    <source>
        <dbReference type="Proteomes" id="UP000003959"/>
    </source>
</evidence>
<dbReference type="Pfam" id="PF01266">
    <property type="entry name" value="DAO"/>
    <property type="match status" value="1"/>
</dbReference>
<comment type="cofactor">
    <cofactor evidence="1">
        <name>FAD</name>
        <dbReference type="ChEBI" id="CHEBI:57692"/>
    </cofactor>
</comment>
<dbReference type="Gene3D" id="3.30.9.10">
    <property type="entry name" value="D-Amino Acid Oxidase, subunit A, domain 2"/>
    <property type="match status" value="1"/>
</dbReference>
<dbReference type="PANTHER" id="PTHR10961">
    <property type="entry name" value="PEROXISOMAL SARCOSINE OXIDASE"/>
    <property type="match status" value="1"/>
</dbReference>
<evidence type="ECO:0000256" key="4">
    <source>
        <dbReference type="ARBA" id="ARBA00023002"/>
    </source>
</evidence>
<sequence>MANIWIDDMHFNFAVIGNGLLGSAILDEISKDHSSVVGYGANYGTAGRYFSSHEDDSRLVRTYHDDHYWEDLAIRNLQEIRALEKEVEMKVFYDLPVYYNRKDNQDALLYASLQPIGEQHSERVRPLFNAEDIEGGFLDPKRYIKAMNRRSIRRGINIYPTAVTSVTQDREVYQLIPLTGQSASTDIVIDTRGAFSEEAFKQGKITIVGKVLIYTTAPLDVEEGSFCFIDSSPKQNVFQNAYGFFQYQKLENTAISKFGFTELHYEELASIDKLIWWFQGGYTEYSYLQEALLYIEEFMGGSHKLLSVKPCALSLTSNGKPFVERKGNYITITGGNGNLAKCSQAFAQEALHLVGL</sequence>
<keyword evidence="3" id="KW-0274">FAD</keyword>
<name>F4XZ20_9CYAN</name>
<evidence type="ECO:0000256" key="3">
    <source>
        <dbReference type="ARBA" id="ARBA00022827"/>
    </source>
</evidence>
<evidence type="ECO:0000256" key="1">
    <source>
        <dbReference type="ARBA" id="ARBA00001974"/>
    </source>
</evidence>
<dbReference type="RefSeq" id="WP_008188189.1">
    <property type="nucleotide sequence ID" value="NZ_GL890957.1"/>
</dbReference>
<gene>
    <name evidence="6" type="ORF">LYNGBM3L_53790</name>
</gene>
<protein>
    <submittedName>
        <fullName evidence="6">FAD dependent oxidoreductase</fullName>
    </submittedName>
</protein>
<dbReference type="SUPFAM" id="SSF51971">
    <property type="entry name" value="Nucleotide-binding domain"/>
    <property type="match status" value="1"/>
</dbReference>
<dbReference type="EMBL" id="GL890957">
    <property type="protein sequence ID" value="EGJ30172.1"/>
    <property type="molecule type" value="Genomic_DNA"/>
</dbReference>